<evidence type="ECO:0000256" key="2">
    <source>
        <dbReference type="ARBA" id="ARBA00022454"/>
    </source>
</evidence>
<keyword evidence="6" id="KW-1185">Reference proteome</keyword>
<feature type="domain" description="Leucine-rich repeat and WD repeat-containing protein 1 WD" evidence="4">
    <location>
        <begin position="15"/>
        <end position="396"/>
    </location>
</feature>
<accession>A0ABD0YGT8</accession>
<dbReference type="InterPro" id="IPR036322">
    <property type="entry name" value="WD40_repeat_dom_sf"/>
</dbReference>
<dbReference type="EMBL" id="JBFDAA010000023">
    <property type="protein sequence ID" value="KAL1110285.1"/>
    <property type="molecule type" value="Genomic_DNA"/>
</dbReference>
<organism evidence="5 6">
    <name type="scientific">Ranatra chinensis</name>
    <dbReference type="NCBI Taxonomy" id="642074"/>
    <lineage>
        <taxon>Eukaryota</taxon>
        <taxon>Metazoa</taxon>
        <taxon>Ecdysozoa</taxon>
        <taxon>Arthropoda</taxon>
        <taxon>Hexapoda</taxon>
        <taxon>Insecta</taxon>
        <taxon>Pterygota</taxon>
        <taxon>Neoptera</taxon>
        <taxon>Paraneoptera</taxon>
        <taxon>Hemiptera</taxon>
        <taxon>Heteroptera</taxon>
        <taxon>Panheteroptera</taxon>
        <taxon>Nepomorpha</taxon>
        <taxon>Nepidae</taxon>
        <taxon>Ranatrinae</taxon>
        <taxon>Ranatra</taxon>
    </lineage>
</organism>
<dbReference type="PANTHER" id="PTHR24370:SF10">
    <property type="entry name" value="LEUCINE-RICH REPEAT AND WD REPEAT-CONTAINING PROTEIN 1"/>
    <property type="match status" value="1"/>
</dbReference>
<sequence>MEESPGSEKFPKSFDYDPFIFLRCHSRNKDPADVQTQVWQCGFEPNRYDSSKTTSVVATCGGNSVCFIDCQSGRVLHKYYTKNVKDLLFALAWTTLEENHINILAVAGSLSTVHLLNWAKNECILEQSFGSRRKKAIHSLLFHPKYKSVLFCGSSDGTITVCKLRYDNNGKYKLDVSSSICGNSGEVFDLAYCKTTDSLLASTNDGLVAFSYLTPNEKPSPCLGHPIKLLLPENPNSTLRDGSKLVDSVNVIGNGIIACKCALHGVIYICDISVINNHEINSDRAIKLIPRNILTWKNTDNYFMYMGSNPGSNILVCGDDAGCIWIWGLSDLESVVSKNVDPVCLLVWPQLSDKYGDQKRKLSLQIYDIVIDKVAVSSSGDTIVSVTNNNLVCIWKRKL</sequence>
<evidence type="ECO:0000313" key="5">
    <source>
        <dbReference type="EMBL" id="KAL1110285.1"/>
    </source>
</evidence>
<dbReference type="InterPro" id="IPR056160">
    <property type="entry name" value="WD_LRWD1"/>
</dbReference>
<keyword evidence="3" id="KW-0433">Leucine-rich repeat</keyword>
<comment type="subcellular location">
    <subcellularLocation>
        <location evidence="1">Chromosome</location>
    </subcellularLocation>
</comment>
<keyword evidence="2" id="KW-0158">Chromosome</keyword>
<dbReference type="SUPFAM" id="SSF50978">
    <property type="entry name" value="WD40 repeat-like"/>
    <property type="match status" value="1"/>
</dbReference>
<dbReference type="Gene3D" id="2.130.10.10">
    <property type="entry name" value="YVTN repeat-like/Quinoprotein amine dehydrogenase"/>
    <property type="match status" value="1"/>
</dbReference>
<protein>
    <recommendedName>
        <fullName evidence="4">Leucine-rich repeat and WD repeat-containing protein 1 WD domain-containing protein</fullName>
    </recommendedName>
</protein>
<dbReference type="SMART" id="SM00320">
    <property type="entry name" value="WD40"/>
    <property type="match status" value="5"/>
</dbReference>
<evidence type="ECO:0000256" key="3">
    <source>
        <dbReference type="ARBA" id="ARBA00022614"/>
    </source>
</evidence>
<evidence type="ECO:0000256" key="1">
    <source>
        <dbReference type="ARBA" id="ARBA00004286"/>
    </source>
</evidence>
<dbReference type="Proteomes" id="UP001558652">
    <property type="component" value="Unassembled WGS sequence"/>
</dbReference>
<proteinExistence type="predicted"/>
<comment type="caution">
    <text evidence="5">The sequence shown here is derived from an EMBL/GenBank/DDBJ whole genome shotgun (WGS) entry which is preliminary data.</text>
</comment>
<dbReference type="PANTHER" id="PTHR24370">
    <property type="entry name" value="OPTICIN"/>
    <property type="match status" value="1"/>
</dbReference>
<reference evidence="5 6" key="1">
    <citation type="submission" date="2024-07" db="EMBL/GenBank/DDBJ databases">
        <title>Chromosome-level genome assembly of the water stick insect Ranatra chinensis (Heteroptera: Nepidae).</title>
        <authorList>
            <person name="Liu X."/>
        </authorList>
    </citation>
    <scope>NUCLEOTIDE SEQUENCE [LARGE SCALE GENOMIC DNA]</scope>
    <source>
        <strain evidence="5">Cailab_2021Rc</strain>
        <tissue evidence="5">Muscle</tissue>
    </source>
</reference>
<dbReference type="InterPro" id="IPR015943">
    <property type="entry name" value="WD40/YVTN_repeat-like_dom_sf"/>
</dbReference>
<evidence type="ECO:0000259" key="4">
    <source>
        <dbReference type="Pfam" id="PF23215"/>
    </source>
</evidence>
<gene>
    <name evidence="5" type="ORF">AAG570_008362</name>
</gene>
<dbReference type="GO" id="GO:0005694">
    <property type="term" value="C:chromosome"/>
    <property type="evidence" value="ECO:0007669"/>
    <property type="project" value="UniProtKB-SubCell"/>
</dbReference>
<dbReference type="AlphaFoldDB" id="A0ABD0YGT8"/>
<name>A0ABD0YGT8_9HEMI</name>
<dbReference type="Pfam" id="PF23215">
    <property type="entry name" value="WD_LRWD1"/>
    <property type="match status" value="1"/>
</dbReference>
<evidence type="ECO:0000313" key="6">
    <source>
        <dbReference type="Proteomes" id="UP001558652"/>
    </source>
</evidence>
<dbReference type="InterPro" id="IPR052489">
    <property type="entry name" value="LRWD1"/>
</dbReference>
<dbReference type="InterPro" id="IPR001680">
    <property type="entry name" value="WD40_rpt"/>
</dbReference>